<protein>
    <submittedName>
        <fullName evidence="10">Sugar ABC transporter permease</fullName>
    </submittedName>
</protein>
<comment type="caution">
    <text evidence="10">The sequence shown here is derived from an EMBL/GenBank/DDBJ whole genome shotgun (WGS) entry which is preliminary data.</text>
</comment>
<dbReference type="RefSeq" id="WP_169324163.1">
    <property type="nucleotide sequence ID" value="NZ_JABCJJ010000006.1"/>
</dbReference>
<dbReference type="PROSITE" id="PS50928">
    <property type="entry name" value="ABC_TM1"/>
    <property type="match status" value="1"/>
</dbReference>
<dbReference type="PANTHER" id="PTHR43005">
    <property type="entry name" value="BLR7065 PROTEIN"/>
    <property type="match status" value="1"/>
</dbReference>
<feature type="transmembrane region" description="Helical" evidence="7">
    <location>
        <begin position="132"/>
        <end position="156"/>
    </location>
</feature>
<keyword evidence="6 7" id="KW-0472">Membrane</keyword>
<accession>A0A7Y0QG69</accession>
<evidence type="ECO:0000313" key="11">
    <source>
        <dbReference type="Proteomes" id="UP000562124"/>
    </source>
</evidence>
<dbReference type="SUPFAM" id="SSF161098">
    <property type="entry name" value="MetI-like"/>
    <property type="match status" value="1"/>
</dbReference>
<name>A0A7Y0QG69_CELFI</name>
<evidence type="ECO:0000256" key="8">
    <source>
        <dbReference type="SAM" id="MobiDB-lite"/>
    </source>
</evidence>
<evidence type="ECO:0000256" key="2">
    <source>
        <dbReference type="ARBA" id="ARBA00022448"/>
    </source>
</evidence>
<keyword evidence="2 7" id="KW-0813">Transport</keyword>
<dbReference type="GO" id="GO:0055085">
    <property type="term" value="P:transmembrane transport"/>
    <property type="evidence" value="ECO:0007669"/>
    <property type="project" value="InterPro"/>
</dbReference>
<gene>
    <name evidence="10" type="ORF">HIR71_06125</name>
</gene>
<dbReference type="CDD" id="cd06261">
    <property type="entry name" value="TM_PBP2"/>
    <property type="match status" value="1"/>
</dbReference>
<evidence type="ECO:0000256" key="4">
    <source>
        <dbReference type="ARBA" id="ARBA00022692"/>
    </source>
</evidence>
<comment type="similarity">
    <text evidence="7">Belongs to the binding-protein-dependent transport system permease family.</text>
</comment>
<evidence type="ECO:0000256" key="1">
    <source>
        <dbReference type="ARBA" id="ARBA00004651"/>
    </source>
</evidence>
<feature type="transmembrane region" description="Helical" evidence="7">
    <location>
        <begin position="176"/>
        <end position="194"/>
    </location>
</feature>
<evidence type="ECO:0000313" key="10">
    <source>
        <dbReference type="EMBL" id="NMR19801.1"/>
    </source>
</evidence>
<dbReference type="Gene3D" id="1.10.3720.10">
    <property type="entry name" value="MetI-like"/>
    <property type="match status" value="1"/>
</dbReference>
<comment type="subcellular location">
    <subcellularLocation>
        <location evidence="1 7">Cell membrane</location>
        <topology evidence="1 7">Multi-pass membrane protein</topology>
    </subcellularLocation>
</comment>
<dbReference type="Pfam" id="PF00528">
    <property type="entry name" value="BPD_transp_1"/>
    <property type="match status" value="1"/>
</dbReference>
<feature type="transmembrane region" description="Helical" evidence="7">
    <location>
        <begin position="243"/>
        <end position="266"/>
    </location>
</feature>
<keyword evidence="11" id="KW-1185">Reference proteome</keyword>
<dbReference type="PANTHER" id="PTHR43005:SF1">
    <property type="entry name" value="SPERMIDINE_PUTRESCINE TRANSPORT SYSTEM PERMEASE PROTEIN"/>
    <property type="match status" value="1"/>
</dbReference>
<feature type="transmembrane region" description="Helical" evidence="7">
    <location>
        <begin position="96"/>
        <end position="120"/>
    </location>
</feature>
<dbReference type="InterPro" id="IPR035906">
    <property type="entry name" value="MetI-like_sf"/>
</dbReference>
<reference evidence="10 11" key="1">
    <citation type="submission" date="2020-04" db="EMBL/GenBank/DDBJ databases">
        <title>Sequencing and Assembly of C. fimi.</title>
        <authorList>
            <person name="Ramsey A.R."/>
        </authorList>
    </citation>
    <scope>NUCLEOTIDE SEQUENCE [LARGE SCALE GENOMIC DNA]</scope>
    <source>
        <strain evidence="10 11">SB</strain>
    </source>
</reference>
<feature type="transmembrane region" description="Helical" evidence="7">
    <location>
        <begin position="286"/>
        <end position="308"/>
    </location>
</feature>
<organism evidence="10 11">
    <name type="scientific">Cellulomonas fimi</name>
    <dbReference type="NCBI Taxonomy" id="1708"/>
    <lineage>
        <taxon>Bacteria</taxon>
        <taxon>Bacillati</taxon>
        <taxon>Actinomycetota</taxon>
        <taxon>Actinomycetes</taxon>
        <taxon>Micrococcales</taxon>
        <taxon>Cellulomonadaceae</taxon>
        <taxon>Cellulomonas</taxon>
    </lineage>
</organism>
<feature type="region of interest" description="Disordered" evidence="8">
    <location>
        <begin position="1"/>
        <end position="27"/>
    </location>
</feature>
<evidence type="ECO:0000256" key="6">
    <source>
        <dbReference type="ARBA" id="ARBA00023136"/>
    </source>
</evidence>
<dbReference type="AlphaFoldDB" id="A0A7Y0QG69"/>
<keyword evidence="3" id="KW-1003">Cell membrane</keyword>
<keyword evidence="4 7" id="KW-0812">Transmembrane</keyword>
<keyword evidence="5 7" id="KW-1133">Transmembrane helix</keyword>
<dbReference type="EMBL" id="JABCJJ010000006">
    <property type="protein sequence ID" value="NMR19801.1"/>
    <property type="molecule type" value="Genomic_DNA"/>
</dbReference>
<proteinExistence type="inferred from homology"/>
<dbReference type="InterPro" id="IPR000515">
    <property type="entry name" value="MetI-like"/>
</dbReference>
<dbReference type="GO" id="GO:0005886">
    <property type="term" value="C:plasma membrane"/>
    <property type="evidence" value="ECO:0007669"/>
    <property type="project" value="UniProtKB-SubCell"/>
</dbReference>
<evidence type="ECO:0000259" key="9">
    <source>
        <dbReference type="PROSITE" id="PS50928"/>
    </source>
</evidence>
<evidence type="ECO:0000256" key="7">
    <source>
        <dbReference type="RuleBase" id="RU363032"/>
    </source>
</evidence>
<feature type="domain" description="ABC transmembrane type-1" evidence="9">
    <location>
        <begin position="97"/>
        <end position="307"/>
    </location>
</feature>
<feature type="transmembrane region" description="Helical" evidence="7">
    <location>
        <begin position="33"/>
        <end position="59"/>
    </location>
</feature>
<evidence type="ECO:0000256" key="3">
    <source>
        <dbReference type="ARBA" id="ARBA00022475"/>
    </source>
</evidence>
<evidence type="ECO:0000256" key="5">
    <source>
        <dbReference type="ARBA" id="ARBA00022989"/>
    </source>
</evidence>
<dbReference type="Proteomes" id="UP000562124">
    <property type="component" value="Unassembled WGS sequence"/>
</dbReference>
<sequence>MPRTTTSAAPGRESVSRPGGPAPRRPRQVGRTLVRILPLVPAVLLLLLFMAGPVLWSLYGSFTNAALTGPNAQNPQWIGLDNYSRLLEDPDFPRSVLLTVVFVLLSAVVGQNILGMALALLMSRASGGVSALIGGVVVSAWVLPEIVAAFVMYAFFTGEGTLDQLLGLVGVDGPNWLFVAPMFAVILANIWRGTAFSMMVYRASLDDVPPELVEAAQIDGASPTQRLFRITLPVIKSTIATNLMLTTLQTLSVFTLIFVMTAGGPSNRSMTLPLLAYEEAFNFLDVGYGTAIATVMLVVGALSSVVYIRMLRPGKD</sequence>